<evidence type="ECO:0000313" key="5">
    <source>
        <dbReference type="EMBL" id="CDG83924.1"/>
    </source>
</evidence>
<dbReference type="PRINTS" id="PR00081">
    <property type="entry name" value="GDHRDH"/>
</dbReference>
<evidence type="ECO:0000256" key="1">
    <source>
        <dbReference type="ARBA" id="ARBA00006484"/>
    </source>
</evidence>
<organism evidence="5 6">
    <name type="scientific">Janthinobacterium agaricidamnosum NBRC 102515 = DSM 9628</name>
    <dbReference type="NCBI Taxonomy" id="1349767"/>
    <lineage>
        <taxon>Bacteria</taxon>
        <taxon>Pseudomonadati</taxon>
        <taxon>Pseudomonadota</taxon>
        <taxon>Betaproteobacteria</taxon>
        <taxon>Burkholderiales</taxon>
        <taxon>Oxalobacteraceae</taxon>
        <taxon>Janthinobacterium</taxon>
    </lineage>
</organism>
<evidence type="ECO:0000256" key="2">
    <source>
        <dbReference type="ARBA" id="ARBA00022857"/>
    </source>
</evidence>
<dbReference type="RefSeq" id="WP_038493714.1">
    <property type="nucleotide sequence ID" value="NZ_BCTH01000027.1"/>
</dbReference>
<evidence type="ECO:0000259" key="4">
    <source>
        <dbReference type="SMART" id="SM00822"/>
    </source>
</evidence>
<name>W0V511_9BURK</name>
<reference evidence="5 6" key="1">
    <citation type="journal article" date="2015" name="Genome Announc.">
        <title>Genome Sequence of Mushroom Soft-Rot Pathogen Janthinobacterium agaricidamnosum.</title>
        <authorList>
            <person name="Graupner K."/>
            <person name="Lackner G."/>
            <person name="Hertweck C."/>
        </authorList>
    </citation>
    <scope>NUCLEOTIDE SEQUENCE [LARGE SCALE GENOMIC DNA]</scope>
    <source>
        <strain evidence="6">NBRC 102515 / DSM 9628</strain>
    </source>
</reference>
<dbReference type="InterPro" id="IPR052178">
    <property type="entry name" value="Sec_Metab_Biosynth_SDR"/>
</dbReference>
<dbReference type="Pfam" id="PF13561">
    <property type="entry name" value="adh_short_C2"/>
    <property type="match status" value="1"/>
</dbReference>
<dbReference type="HOGENOM" id="CLU_010194_1_0_4"/>
<dbReference type="AlphaFoldDB" id="W0V511"/>
<dbReference type="SUPFAM" id="SSF51735">
    <property type="entry name" value="NAD(P)-binding Rossmann-fold domains"/>
    <property type="match status" value="1"/>
</dbReference>
<dbReference type="FunFam" id="3.40.50.720:FF:000084">
    <property type="entry name" value="Short-chain dehydrogenase reductase"/>
    <property type="match status" value="1"/>
</dbReference>
<keyword evidence="2" id="KW-0521">NADP</keyword>
<dbReference type="KEGG" id="jag:GJA_3304"/>
<dbReference type="PANTHER" id="PTHR43618">
    <property type="entry name" value="7-ALPHA-HYDROXYSTEROID DEHYDROGENASE"/>
    <property type="match status" value="1"/>
</dbReference>
<dbReference type="PATRIC" id="fig|1349767.4.peg.5093"/>
<dbReference type="STRING" id="1349767.GJA_3304"/>
<keyword evidence="6" id="KW-1185">Reference proteome</keyword>
<dbReference type="OrthoDB" id="7301144at2"/>
<evidence type="ECO:0000256" key="3">
    <source>
        <dbReference type="ARBA" id="ARBA00023002"/>
    </source>
</evidence>
<dbReference type="Gene3D" id="3.40.50.720">
    <property type="entry name" value="NAD(P)-binding Rossmann-like Domain"/>
    <property type="match status" value="1"/>
</dbReference>
<dbReference type="InterPro" id="IPR057326">
    <property type="entry name" value="KR_dom"/>
</dbReference>
<protein>
    <submittedName>
        <fullName evidence="5">Short chain dehydrogenase family protein</fullName>
    </submittedName>
</protein>
<feature type="domain" description="Ketoreductase" evidence="4">
    <location>
        <begin position="8"/>
        <end position="182"/>
    </location>
</feature>
<keyword evidence="3" id="KW-0560">Oxidoreductase</keyword>
<dbReference type="eggNOG" id="COG1028">
    <property type="taxonomic scope" value="Bacteria"/>
</dbReference>
<dbReference type="Proteomes" id="UP000027604">
    <property type="component" value="Chromosome I"/>
</dbReference>
<dbReference type="InterPro" id="IPR002347">
    <property type="entry name" value="SDR_fam"/>
</dbReference>
<comment type="similarity">
    <text evidence="1">Belongs to the short-chain dehydrogenases/reductases (SDR) family.</text>
</comment>
<dbReference type="SMART" id="SM00822">
    <property type="entry name" value="PKS_KR"/>
    <property type="match status" value="1"/>
</dbReference>
<accession>W0V511</accession>
<dbReference type="GO" id="GO:0016491">
    <property type="term" value="F:oxidoreductase activity"/>
    <property type="evidence" value="ECO:0007669"/>
    <property type="project" value="UniProtKB-KW"/>
</dbReference>
<dbReference type="PANTHER" id="PTHR43618:SF8">
    <property type="entry name" value="7ALPHA-HYDROXYSTEROID DEHYDROGENASE"/>
    <property type="match status" value="1"/>
</dbReference>
<dbReference type="EMBL" id="HG322949">
    <property type="protein sequence ID" value="CDG83924.1"/>
    <property type="molecule type" value="Genomic_DNA"/>
</dbReference>
<gene>
    <name evidence="5" type="ORF">GJA_3304</name>
</gene>
<proteinExistence type="inferred from homology"/>
<evidence type="ECO:0000313" key="6">
    <source>
        <dbReference type="Proteomes" id="UP000027604"/>
    </source>
</evidence>
<sequence>MSKLLEGKVAVITGGTSGIGLATAKAFIAEGAYVFITGRRQAELDAAVAELGPNATGVRGDVARLADLDRLYAIVQAEKGRLDILFANAAIAEIATLEQVTEDHVDRHLDINIKGTLFTVQKALPLLAQGASVIVTSSISGIKGQGGLGVYSATKAAIRSLVRSWVLDLQGRGIRINAVSPGNTETPGLAGLAGSGADLDGFYAYLGGLVPLGRNADAREIAGVVTFLASDAASYINGADIQADGGLAQI</sequence>
<dbReference type="InterPro" id="IPR036291">
    <property type="entry name" value="NAD(P)-bd_dom_sf"/>
</dbReference>
<dbReference type="CDD" id="cd05233">
    <property type="entry name" value="SDR_c"/>
    <property type="match status" value="1"/>
</dbReference>